<keyword evidence="4" id="KW-1185">Reference proteome</keyword>
<comment type="caution">
    <text evidence="3">The sequence shown here is derived from an EMBL/GenBank/DDBJ whole genome shotgun (WGS) entry which is preliminary data.</text>
</comment>
<dbReference type="OrthoDB" id="4329166at2"/>
<dbReference type="PROSITE" id="PS51257">
    <property type="entry name" value="PROKAR_LIPOPROTEIN"/>
    <property type="match status" value="1"/>
</dbReference>
<evidence type="ECO:0000256" key="1">
    <source>
        <dbReference type="SAM" id="MobiDB-lite"/>
    </source>
</evidence>
<evidence type="ECO:0000313" key="3">
    <source>
        <dbReference type="EMBL" id="GCD94062.1"/>
    </source>
</evidence>
<dbReference type="RefSeq" id="WP_126636291.1">
    <property type="nucleotide sequence ID" value="NZ_BIFH01000015.1"/>
</dbReference>
<feature type="region of interest" description="Disordered" evidence="1">
    <location>
        <begin position="25"/>
        <end position="57"/>
    </location>
</feature>
<feature type="compositionally biased region" description="Low complexity" evidence="1">
    <location>
        <begin position="43"/>
        <end position="57"/>
    </location>
</feature>
<dbReference type="EMBL" id="BIFH01000015">
    <property type="protein sequence ID" value="GCD94062.1"/>
    <property type="molecule type" value="Genomic_DNA"/>
</dbReference>
<dbReference type="AlphaFoldDB" id="A0A401YHI0"/>
<name>A0A401YHI0_9ACTN</name>
<evidence type="ECO:0000313" key="4">
    <source>
        <dbReference type="Proteomes" id="UP000286931"/>
    </source>
</evidence>
<evidence type="ECO:0000256" key="2">
    <source>
        <dbReference type="SAM" id="SignalP"/>
    </source>
</evidence>
<evidence type="ECO:0008006" key="5">
    <source>
        <dbReference type="Google" id="ProtNLM"/>
    </source>
</evidence>
<accession>A0A401YHI0</accession>
<dbReference type="Proteomes" id="UP000286931">
    <property type="component" value="Unassembled WGS sequence"/>
</dbReference>
<organism evidence="3 4">
    <name type="scientific">Embleya hyalina</name>
    <dbReference type="NCBI Taxonomy" id="516124"/>
    <lineage>
        <taxon>Bacteria</taxon>
        <taxon>Bacillati</taxon>
        <taxon>Actinomycetota</taxon>
        <taxon>Actinomycetes</taxon>
        <taxon>Kitasatosporales</taxon>
        <taxon>Streptomycetaceae</taxon>
        <taxon>Embleya</taxon>
    </lineage>
</organism>
<proteinExistence type="predicted"/>
<protein>
    <recommendedName>
        <fullName evidence="5">Lipoprotein</fullName>
    </recommendedName>
</protein>
<feature type="chain" id="PRO_5038777284" description="Lipoprotein" evidence="2">
    <location>
        <begin position="27"/>
        <end position="159"/>
    </location>
</feature>
<sequence>MQRITRHATTAALAAALLLATGCSSDGDDDKRATTADPGGRLPAGAPTAPPASQAAAATDTAPLEAAVRTYTAKMFTGDAASAYAILSTRCQGKTTTTEYGAVVAQAKKVYGALTVKSIKVDEMNGDRARVTYSVGVPTLDRTAQTWTREAGTWRWDGC</sequence>
<gene>
    <name evidence="3" type="ORF">EHYA_01718</name>
</gene>
<reference evidence="3 4" key="1">
    <citation type="submission" date="2018-12" db="EMBL/GenBank/DDBJ databases">
        <title>Draft genome sequence of Embleya hyalina NBRC 13850T.</title>
        <authorList>
            <person name="Komaki H."/>
            <person name="Hosoyama A."/>
            <person name="Kimura A."/>
            <person name="Ichikawa N."/>
            <person name="Tamura T."/>
        </authorList>
    </citation>
    <scope>NUCLEOTIDE SEQUENCE [LARGE SCALE GENOMIC DNA]</scope>
    <source>
        <strain evidence="3 4">NBRC 13850</strain>
    </source>
</reference>
<feature type="signal peptide" evidence="2">
    <location>
        <begin position="1"/>
        <end position="26"/>
    </location>
</feature>
<keyword evidence="2" id="KW-0732">Signal</keyword>